<dbReference type="Proteomes" id="UP001054945">
    <property type="component" value="Unassembled WGS sequence"/>
</dbReference>
<dbReference type="AlphaFoldDB" id="A0AAV4XN87"/>
<accession>A0AAV4XN87</accession>
<organism evidence="2 3">
    <name type="scientific">Caerostris extrusa</name>
    <name type="common">Bark spider</name>
    <name type="synonym">Caerostris bankana</name>
    <dbReference type="NCBI Taxonomy" id="172846"/>
    <lineage>
        <taxon>Eukaryota</taxon>
        <taxon>Metazoa</taxon>
        <taxon>Ecdysozoa</taxon>
        <taxon>Arthropoda</taxon>
        <taxon>Chelicerata</taxon>
        <taxon>Arachnida</taxon>
        <taxon>Araneae</taxon>
        <taxon>Araneomorphae</taxon>
        <taxon>Entelegynae</taxon>
        <taxon>Araneoidea</taxon>
        <taxon>Araneidae</taxon>
        <taxon>Caerostris</taxon>
    </lineage>
</organism>
<reference evidence="2 3" key="1">
    <citation type="submission" date="2021-06" db="EMBL/GenBank/DDBJ databases">
        <title>Caerostris extrusa draft genome.</title>
        <authorList>
            <person name="Kono N."/>
            <person name="Arakawa K."/>
        </authorList>
    </citation>
    <scope>NUCLEOTIDE SEQUENCE [LARGE SCALE GENOMIC DNA]</scope>
</reference>
<evidence type="ECO:0000256" key="1">
    <source>
        <dbReference type="SAM" id="MobiDB-lite"/>
    </source>
</evidence>
<dbReference type="EMBL" id="BPLR01000517">
    <property type="protein sequence ID" value="GIY95400.1"/>
    <property type="molecule type" value="Genomic_DNA"/>
</dbReference>
<feature type="compositionally biased region" description="Polar residues" evidence="1">
    <location>
        <begin position="16"/>
        <end position="31"/>
    </location>
</feature>
<sequence length="85" mass="9449">MMSCSRGGDMKESINGRGSTSFSAPPVSTRQPRVGIVERTVDRGKVPCPPPGLRFQLNARWLTCPRAAFLRKGLKVWRKCKVSVF</sequence>
<gene>
    <name evidence="2" type="ORF">CEXT_375791</name>
</gene>
<name>A0AAV4XN87_CAEEX</name>
<comment type="caution">
    <text evidence="2">The sequence shown here is derived from an EMBL/GenBank/DDBJ whole genome shotgun (WGS) entry which is preliminary data.</text>
</comment>
<protein>
    <submittedName>
        <fullName evidence="2">Uncharacterized protein</fullName>
    </submittedName>
</protein>
<proteinExistence type="predicted"/>
<keyword evidence="3" id="KW-1185">Reference proteome</keyword>
<feature type="region of interest" description="Disordered" evidence="1">
    <location>
        <begin position="1"/>
        <end position="36"/>
    </location>
</feature>
<evidence type="ECO:0000313" key="3">
    <source>
        <dbReference type="Proteomes" id="UP001054945"/>
    </source>
</evidence>
<evidence type="ECO:0000313" key="2">
    <source>
        <dbReference type="EMBL" id="GIY95400.1"/>
    </source>
</evidence>